<dbReference type="EMBL" id="CP162551">
    <property type="protein sequence ID" value="XDI37731.1"/>
    <property type="molecule type" value="Genomic_DNA"/>
</dbReference>
<organism evidence="2">
    <name type="scientific">Alkalihalophilus sp. As8PL</name>
    <dbReference type="NCBI Taxonomy" id="3237103"/>
    <lineage>
        <taxon>Bacteria</taxon>
        <taxon>Bacillati</taxon>
        <taxon>Bacillota</taxon>
        <taxon>Bacilli</taxon>
        <taxon>Bacillales</taxon>
        <taxon>Bacillaceae</taxon>
        <taxon>Alkalihalophilus</taxon>
    </lineage>
</organism>
<feature type="transmembrane region" description="Helical" evidence="1">
    <location>
        <begin position="6"/>
        <end position="27"/>
    </location>
</feature>
<evidence type="ECO:0000313" key="2">
    <source>
        <dbReference type="EMBL" id="XDI37731.1"/>
    </source>
</evidence>
<evidence type="ECO:0000256" key="1">
    <source>
        <dbReference type="SAM" id="Phobius"/>
    </source>
</evidence>
<protein>
    <submittedName>
        <fullName evidence="2">Uncharacterized protein</fullName>
    </submittedName>
</protein>
<accession>A0AB39BWR2</accession>
<name>A0AB39BWR2_9BACI</name>
<feature type="transmembrane region" description="Helical" evidence="1">
    <location>
        <begin position="71"/>
        <end position="91"/>
    </location>
</feature>
<reference evidence="2" key="1">
    <citation type="submission" date="2024-07" db="EMBL/GenBank/DDBJ databases">
        <title>Identification and characteristics of an arsenic-resistant bacterial isolate, which belongs to a novel species.</title>
        <authorList>
            <person name="Juszczyk A."/>
            <person name="Kowalczyk A."/>
            <person name="Was K."/>
            <person name="Kosowicz W."/>
            <person name="Budzyn A."/>
            <person name="Latowski D."/>
        </authorList>
    </citation>
    <scope>NUCLEOTIDE SEQUENCE</scope>
    <source>
        <strain evidence="2">As8PL</strain>
    </source>
</reference>
<proteinExistence type="predicted"/>
<keyword evidence="1" id="KW-0472">Membrane</keyword>
<sequence>MRGWQIDVLSMLLTLALLLLIFSPLIFSRRQVESKIEFGWKHVLKSKWFGIPFIFLLLLTDFSTLTLGYILIVMVSALMVSFLLSFIVHLFRTKRFIE</sequence>
<dbReference type="RefSeq" id="WP_368505059.1">
    <property type="nucleotide sequence ID" value="NZ_CP162551.1"/>
</dbReference>
<gene>
    <name evidence="2" type="ORF">AB3N04_05265</name>
</gene>
<dbReference type="AlphaFoldDB" id="A0AB39BWR2"/>
<keyword evidence="1" id="KW-1133">Transmembrane helix</keyword>
<feature type="transmembrane region" description="Helical" evidence="1">
    <location>
        <begin position="48"/>
        <end position="65"/>
    </location>
</feature>
<keyword evidence="1" id="KW-0812">Transmembrane</keyword>